<organismHost>
    <name type="scientific">Mus musculus</name>
    <name type="common">Mouse</name>
    <dbReference type="NCBI Taxonomy" id="10090"/>
</organismHost>
<dbReference type="EMBL" id="DQ437593">
    <property type="protein sequence ID" value="ABD97496.1"/>
    <property type="molecule type" value="Genomic_DNA"/>
</dbReference>
<organismHost>
    <name type="scientific">Bos taurus</name>
    <name type="common">Bovine</name>
    <dbReference type="NCBI Taxonomy" id="9913"/>
</organismHost>
<evidence type="ECO:0000256" key="4">
    <source>
        <dbReference type="ARBA" id="ARBA00043994"/>
    </source>
</evidence>
<organismHost>
    <name type="scientific">Myodes glareolus</name>
    <name type="common">Bank vole</name>
    <name type="synonym">Clethrionomys glareolus</name>
    <dbReference type="NCBI Taxonomy" id="447135"/>
</organismHost>
<comment type="function">
    <text evidence="3">Structural protein that forms a matrix surrounding the mature virion (MV) through interaction with protein A26. Presence of protein A25 in the virion structurally prevents direct virus-cell fusion mechanism.</text>
</comment>
<dbReference type="PANTHER" id="PTHR43941">
    <property type="entry name" value="STRUCTURAL MAINTENANCE OF CHROMOSOMES PROTEIN 2"/>
    <property type="match status" value="1"/>
</dbReference>
<keyword evidence="2" id="KW-0946">Virion</keyword>
<feature type="coiled-coil region" evidence="6">
    <location>
        <begin position="564"/>
        <end position="1018"/>
    </location>
</feature>
<comment type="subcellular location">
    <subcellularLocation>
        <location evidence="1">Virion</location>
    </subcellularLocation>
</comment>
<feature type="region of interest" description="Disordered" evidence="7">
    <location>
        <begin position="346"/>
        <end position="374"/>
    </location>
</feature>
<organismHost>
    <name type="scientific">Microtus agrestis</name>
    <name type="common">Short-tailed field vole</name>
    <dbReference type="NCBI Taxonomy" id="29092"/>
</organismHost>
<dbReference type="Gene3D" id="1.20.58.130">
    <property type="match status" value="1"/>
</dbReference>
<feature type="coiled-coil region" evidence="6">
    <location>
        <begin position="1042"/>
        <end position="1135"/>
    </location>
</feature>
<evidence type="ECO:0000256" key="5">
    <source>
        <dbReference type="ARBA" id="ARBA00044026"/>
    </source>
</evidence>
<dbReference type="PANTHER" id="PTHR43941:SF1">
    <property type="entry name" value="STRUCTURAL MAINTENANCE OF CHROMOSOMES PROTEIN 2"/>
    <property type="match status" value="1"/>
</dbReference>
<evidence type="ECO:0000256" key="2">
    <source>
        <dbReference type="ARBA" id="ARBA00022844"/>
    </source>
</evidence>
<feature type="compositionally biased region" description="Polar residues" evidence="7">
    <location>
        <begin position="1209"/>
        <end position="1220"/>
    </location>
</feature>
<protein>
    <submittedName>
        <fullName evidence="8">Cowpox A-type inclusion protein</fullName>
    </submittedName>
</protein>
<accession>Q0NPT1</accession>
<proteinExistence type="inferred from homology"/>
<feature type="coiled-coil region" evidence="6">
    <location>
        <begin position="422"/>
        <end position="523"/>
    </location>
</feature>
<dbReference type="GO" id="GO:0044423">
    <property type="term" value="C:virion component"/>
    <property type="evidence" value="ECO:0007669"/>
    <property type="project" value="UniProtKB-KW"/>
</dbReference>
<evidence type="ECO:0000313" key="9">
    <source>
        <dbReference type="Proteomes" id="UP000136830"/>
    </source>
</evidence>
<feature type="region of interest" description="Disordered" evidence="7">
    <location>
        <begin position="1176"/>
        <end position="1232"/>
    </location>
</feature>
<dbReference type="SUPFAM" id="SSF90257">
    <property type="entry name" value="Myosin rod fragments"/>
    <property type="match status" value="1"/>
</dbReference>
<dbReference type="InterPro" id="IPR007596">
    <property type="entry name" value="Pox_A_type_inc"/>
</dbReference>
<dbReference type="GO" id="GO:0003682">
    <property type="term" value="F:chromatin binding"/>
    <property type="evidence" value="ECO:0007669"/>
    <property type="project" value="TreeGrafter"/>
</dbReference>
<organismHost>
    <name type="scientific">Homo sapiens</name>
    <name type="common">Human</name>
    <dbReference type="NCBI Taxonomy" id="9606"/>
</organismHost>
<evidence type="ECO:0000256" key="7">
    <source>
        <dbReference type="SAM" id="MobiDB-lite"/>
    </source>
</evidence>
<reference evidence="8 9" key="1">
    <citation type="journal article" date="2006" name="Science">
        <title>Genome sequence diversity and clues to the evolution of variola (smallpox) virus.</title>
        <authorList>
            <person name="Esposito J.J."/>
            <person name="Sammons S.A."/>
            <person name="Frace A.M."/>
            <person name="Osborne J.D."/>
            <person name="Olsen-Rasmussen M."/>
            <person name="Zhang M."/>
            <person name="Govil D."/>
            <person name="Damon I.K."/>
            <person name="Kline R."/>
            <person name="Laker M."/>
            <person name="Li Y."/>
            <person name="Smith G.L."/>
            <person name="Meyer H."/>
            <person name="LeDuc J.W."/>
            <person name="Wohlhueter R.M."/>
        </authorList>
    </citation>
    <scope>NUCLEOTIDE SEQUENCE [LARGE SCALE GENOMIC DNA]</scope>
    <source>
        <strain evidence="8">Germany 91-3</strain>
    </source>
</reference>
<dbReference type="Gene3D" id="1.10.287.1490">
    <property type="match status" value="1"/>
</dbReference>
<organismHost>
    <name type="scientific">Felis catus</name>
    <name type="common">Cat</name>
    <name type="synonym">Felis silvestris catus</name>
    <dbReference type="NCBI Taxonomy" id="9685"/>
</organismHost>
<organismHost>
    <name type="scientific">Loxodonta africana</name>
    <name type="common">African elephant</name>
    <dbReference type="NCBI Taxonomy" id="9785"/>
</organismHost>
<name>Q0NPT1_COWPX</name>
<sequence length="1276" mass="149279">MEVTNLIEKCTKHSKDFAIEVEKLWNDELSSESGLSRKTRNVIRNILRDITKSLTTDKKSKCFRILERSTINGEQIKDVYKTIFNNGVDVESRINTTGKYVLFTVMTYAAAELRLIKSDEIFALLSRFFNMICDIHRKYGCGNMFVGIPAALINLLEIDHINKLFSVFSTRYDAKTSLYTEYFLFLNINHYLVSGSELFINVAYGPVSFSSPISVPDYIMEALTFKACDHIMKSGDLKYTYAFTKKVKDLFNTKSDSVYQYVRLHEMSYDGVSEDTDDADEVFAILNLSIDSSVDRYRNRVLLLTPEVASLRKEYSEAEPDYKYLMDEEVPAYDKHLPKPITNTGIEPHATGGDKEEQQPIKVVHPPPNNDKDDAIKPYNPLEDPNYVPTITRTAIGIADYQLVINKLIEWLDKCEEECGNGGEFKTELEEAKRKLTELNAELSDKLSKIRTLERDSVYKTERIDRLTKEIKELRDMQQNGTDDGSDSSEIDKKTIRELRESLDREREMRSELEKELDTIRDGKVDGSCQRELELSRMWLKQRDDDLRAEIDKRRNVEWELSRLRRDIKECDKYKEDLDKAKTTISNYVSRISTLESEIAKYQQDRDTLSVVRRELEEERRRVRDLESRLDECTRNQEDTQEVDALRSRIRELENKLADCIESGGGNLTEISRLQSRISDLERQLSECRGNTTEISRLQSRISDLERQLNDCRRNNENNADTEREMQRLRNRITYLERQLSDCRRNNESNADMEREMQRLRDRIMDLDRQLNECKRNGNGTSSEEVNRLKTRIRDLERSLEICSKDESELYSAYKSELGRAREQISNLQESLRRERESDKTDSYYRRELTRERNKIVELEKELNKCFDTNHAKYIDEINSKKTRISDLERQLAACKSNGGSNGDMDQYKREIESLKRELAECRRGNNGSHSDCKYYDEEAREEVKRLRQELTQLHEDLKRARESDKNDSYYKRELERQRAKVIEVEKELERYFDDRRLEECKRHGDEMLRKIADLEKKLRDGGNGNGGNGCTSSCEFERKRIAVLEAELRKSMETIKALEKFMEFDRLQKDCSDKLDRERERRMKAERDLEREIARKNCGGNPCERELETERSNVKRLEYQLDAEKEKVKFYKRELERDRYLSSRYITSDPDEKPLPNYTFPRIEDVSPLTTEATGSVEVAPPSTDVTEPISSGVTPSVDVEPEHPQLSEYQTSVSQVAVTPQPPTKPEYQSSLDYDKVVIEDLDAFEELDLDYLDDIDDYLQQLLNKKPTSEKTA</sequence>
<dbReference type="GO" id="GO:0016032">
    <property type="term" value="P:viral process"/>
    <property type="evidence" value="ECO:0007669"/>
    <property type="project" value="InterPro"/>
</dbReference>
<evidence type="ECO:0000256" key="1">
    <source>
        <dbReference type="ARBA" id="ARBA00004328"/>
    </source>
</evidence>
<evidence type="ECO:0000256" key="3">
    <source>
        <dbReference type="ARBA" id="ARBA00043934"/>
    </source>
</evidence>
<comment type="subunit">
    <text evidence="5">Interacts (via N-terminus) with protein A26.</text>
</comment>
<evidence type="ECO:0000313" key="8">
    <source>
        <dbReference type="EMBL" id="ABD97496.1"/>
    </source>
</evidence>
<comment type="similarity">
    <text evidence="4">Belongs to the poxviridae A25 protein family.</text>
</comment>
<gene>
    <name evidence="8" type="ORF">CPXV_GER91_3_149</name>
</gene>
<dbReference type="Proteomes" id="UP000136830">
    <property type="component" value="Segment"/>
</dbReference>
<evidence type="ECO:0000256" key="6">
    <source>
        <dbReference type="SAM" id="Coils"/>
    </source>
</evidence>
<dbReference type="Pfam" id="PF04508">
    <property type="entry name" value="Pox_A_type_inc"/>
    <property type="match status" value="10"/>
</dbReference>
<organismHost>
    <name type="scientific">Apodemus sylvaticus</name>
    <name type="common">European woodmouse</name>
    <dbReference type="NCBI Taxonomy" id="10129"/>
</organismHost>
<organism evidence="8 9">
    <name type="scientific">Cowpox virus</name>
    <name type="common">CPV</name>
    <dbReference type="NCBI Taxonomy" id="10243"/>
    <lineage>
        <taxon>Viruses</taxon>
        <taxon>Varidnaviria</taxon>
        <taxon>Bamfordvirae</taxon>
        <taxon>Nucleocytoviricota</taxon>
        <taxon>Pokkesviricetes</taxon>
        <taxon>Chitovirales</taxon>
        <taxon>Poxviridae</taxon>
        <taxon>Chordopoxvirinae</taxon>
        <taxon>Orthopoxvirus</taxon>
        <taxon>Orthopoxvirus cowpox</taxon>
    </lineage>
</organism>
<keyword evidence="6" id="KW-0175">Coiled coil</keyword>
<feature type="compositionally biased region" description="Polar residues" evidence="7">
    <location>
        <begin position="1185"/>
        <end position="1196"/>
    </location>
</feature>